<feature type="compositionally biased region" description="Low complexity" evidence="1">
    <location>
        <begin position="45"/>
        <end position="54"/>
    </location>
</feature>
<accession>A0A8J7H382</accession>
<proteinExistence type="predicted"/>
<dbReference type="Pfam" id="PF11258">
    <property type="entry name" value="DUF3048"/>
    <property type="match status" value="1"/>
</dbReference>
<evidence type="ECO:0000256" key="1">
    <source>
        <dbReference type="SAM" id="MobiDB-lite"/>
    </source>
</evidence>
<reference evidence="5" key="1">
    <citation type="submission" date="2020-12" db="EMBL/GenBank/DDBJ databases">
        <title>M. sibirica DSM 26468T genome.</title>
        <authorList>
            <person name="Thieme N."/>
            <person name="Rettenmaier R."/>
            <person name="Zverlov V."/>
            <person name="Liebl W."/>
        </authorList>
    </citation>
    <scope>NUCLEOTIDE SEQUENCE</scope>
    <source>
        <strain evidence="5">DSM 26468</strain>
    </source>
</reference>
<feature type="domain" description="DUF3048" evidence="3">
    <location>
        <begin position="76"/>
        <end position="219"/>
    </location>
</feature>
<dbReference type="EMBL" id="JAEAGR010000011">
    <property type="protein sequence ID" value="MBH1941458.1"/>
    <property type="molecule type" value="Genomic_DNA"/>
</dbReference>
<feature type="region of interest" description="Disordered" evidence="1">
    <location>
        <begin position="31"/>
        <end position="54"/>
    </location>
</feature>
<dbReference type="InterPro" id="IPR023158">
    <property type="entry name" value="YerB-like_sf"/>
</dbReference>
<sequence length="374" mass="43052">MKKIALSLLVILMIVTLISCKKDDTDNNGSAIKDYVEDDNKQNDITPTPTPTNTPEVEITEVPEEISREGQMRSFLTGLWVPEEVGKKRPYAIQFSNFKTVSNQSGIEQADILYEALVEGGITRLLGIGENFTGDRIGSVRSSRHYYASFADEYDAIYIHYGKTKYAVSKLKELKINNLDGETGTDGNVFYRDKTMRAPHNAFTSLDRILRGIDKRGYRTEYEEGYEPHYSFYKEDTDFEGDTSANKVTVKFSPYTSPYLVYNNEDKLYYRYQFGGVHKDSVTGKQLAFKNIIIQFVKQWDIDRNDYQTMEQKDATGSGYYISNGKKINITWKKNEKNRFMRYYDETGQELTMNPGKTFIAIFPNDRTKDVVLE</sequence>
<dbReference type="InterPro" id="IPR021416">
    <property type="entry name" value="DUF3048_N"/>
</dbReference>
<comment type="caution">
    <text evidence="5">The sequence shown here is derived from an EMBL/GenBank/DDBJ whole genome shotgun (WGS) entry which is preliminary data.</text>
</comment>
<evidence type="ECO:0000259" key="3">
    <source>
        <dbReference type="Pfam" id="PF11258"/>
    </source>
</evidence>
<dbReference type="Proteomes" id="UP000623269">
    <property type="component" value="Unassembled WGS sequence"/>
</dbReference>
<dbReference type="InterPro" id="IPR035328">
    <property type="entry name" value="DUF3048_C"/>
</dbReference>
<dbReference type="RefSeq" id="WP_197661672.1">
    <property type="nucleotide sequence ID" value="NZ_JAEAGR010000011.1"/>
</dbReference>
<keyword evidence="2" id="KW-0732">Signal</keyword>
<dbReference type="Gene3D" id="3.50.90.10">
    <property type="entry name" value="YerB-like"/>
    <property type="match status" value="1"/>
</dbReference>
<dbReference type="Pfam" id="PF17479">
    <property type="entry name" value="DUF3048_C"/>
    <property type="match status" value="1"/>
</dbReference>
<evidence type="ECO:0000313" key="5">
    <source>
        <dbReference type="EMBL" id="MBH1941458.1"/>
    </source>
</evidence>
<gene>
    <name evidence="5" type="ORF">I5677_11195</name>
</gene>
<feature type="domain" description="DUF3048" evidence="4">
    <location>
        <begin position="248"/>
        <end position="360"/>
    </location>
</feature>
<protein>
    <submittedName>
        <fullName evidence="5">DUF3048 domain-containing protein</fullName>
    </submittedName>
</protein>
<dbReference type="AlphaFoldDB" id="A0A8J7H382"/>
<dbReference type="SUPFAM" id="SSF159774">
    <property type="entry name" value="YerB-like"/>
    <property type="match status" value="1"/>
</dbReference>
<feature type="chain" id="PRO_5039019702" evidence="2">
    <location>
        <begin position="22"/>
        <end position="374"/>
    </location>
</feature>
<evidence type="ECO:0000313" key="6">
    <source>
        <dbReference type="Proteomes" id="UP000623269"/>
    </source>
</evidence>
<organism evidence="5 6">
    <name type="scientific">Mobilitalea sibirica</name>
    <dbReference type="NCBI Taxonomy" id="1462919"/>
    <lineage>
        <taxon>Bacteria</taxon>
        <taxon>Bacillati</taxon>
        <taxon>Bacillota</taxon>
        <taxon>Clostridia</taxon>
        <taxon>Lachnospirales</taxon>
        <taxon>Lachnospiraceae</taxon>
        <taxon>Mobilitalea</taxon>
    </lineage>
</organism>
<evidence type="ECO:0000259" key="4">
    <source>
        <dbReference type="Pfam" id="PF17479"/>
    </source>
</evidence>
<name>A0A8J7H382_9FIRM</name>
<feature type="signal peptide" evidence="2">
    <location>
        <begin position="1"/>
        <end position="21"/>
    </location>
</feature>
<evidence type="ECO:0000256" key="2">
    <source>
        <dbReference type="SAM" id="SignalP"/>
    </source>
</evidence>
<keyword evidence="6" id="KW-1185">Reference proteome</keyword>
<dbReference type="PROSITE" id="PS51257">
    <property type="entry name" value="PROKAR_LIPOPROTEIN"/>
    <property type="match status" value="1"/>
</dbReference>